<evidence type="ECO:0000313" key="1">
    <source>
        <dbReference type="EMBL" id="KAF7839886.1"/>
    </source>
</evidence>
<reference evidence="1" key="1">
    <citation type="submission" date="2020-09" db="EMBL/GenBank/DDBJ databases">
        <title>Genome-Enabled Discovery of Anthraquinone Biosynthesis in Senna tora.</title>
        <authorList>
            <person name="Kang S.-H."/>
            <person name="Pandey R.P."/>
            <person name="Lee C.-M."/>
            <person name="Sim J.-S."/>
            <person name="Jeong J.-T."/>
            <person name="Choi B.-S."/>
            <person name="Jung M."/>
            <person name="Ginzburg D."/>
            <person name="Zhao K."/>
            <person name="Won S.Y."/>
            <person name="Oh T.-J."/>
            <person name="Yu Y."/>
            <person name="Kim N.-H."/>
            <person name="Lee O.R."/>
            <person name="Lee T.-H."/>
            <person name="Bashyal P."/>
            <person name="Kim T.-S."/>
            <person name="Lee W.-H."/>
            <person name="Kawkins C."/>
            <person name="Kim C.-K."/>
            <person name="Kim J.S."/>
            <person name="Ahn B.O."/>
            <person name="Rhee S.Y."/>
            <person name="Sohng J.K."/>
        </authorList>
    </citation>
    <scope>NUCLEOTIDE SEQUENCE</scope>
    <source>
        <tissue evidence="1">Leaf</tissue>
    </source>
</reference>
<organism evidence="1 2">
    <name type="scientific">Senna tora</name>
    <dbReference type="NCBI Taxonomy" id="362788"/>
    <lineage>
        <taxon>Eukaryota</taxon>
        <taxon>Viridiplantae</taxon>
        <taxon>Streptophyta</taxon>
        <taxon>Embryophyta</taxon>
        <taxon>Tracheophyta</taxon>
        <taxon>Spermatophyta</taxon>
        <taxon>Magnoliopsida</taxon>
        <taxon>eudicotyledons</taxon>
        <taxon>Gunneridae</taxon>
        <taxon>Pentapetalae</taxon>
        <taxon>rosids</taxon>
        <taxon>fabids</taxon>
        <taxon>Fabales</taxon>
        <taxon>Fabaceae</taxon>
        <taxon>Caesalpinioideae</taxon>
        <taxon>Cassia clade</taxon>
        <taxon>Senna</taxon>
    </lineage>
</organism>
<dbReference type="AlphaFoldDB" id="A0A834X7Q8"/>
<keyword evidence="2" id="KW-1185">Reference proteome</keyword>
<name>A0A834X7Q8_9FABA</name>
<evidence type="ECO:0000313" key="2">
    <source>
        <dbReference type="Proteomes" id="UP000634136"/>
    </source>
</evidence>
<gene>
    <name evidence="1" type="ORF">G2W53_008368</name>
</gene>
<dbReference type="EMBL" id="JAAIUW010000003">
    <property type="protein sequence ID" value="KAF7839886.1"/>
    <property type="molecule type" value="Genomic_DNA"/>
</dbReference>
<sequence length="32" mass="3596">MTHQYGGDDEECPYSSSAFGYFQIEVDDFSGL</sequence>
<accession>A0A834X7Q8</accession>
<dbReference type="Proteomes" id="UP000634136">
    <property type="component" value="Unassembled WGS sequence"/>
</dbReference>
<comment type="caution">
    <text evidence="1">The sequence shown here is derived from an EMBL/GenBank/DDBJ whole genome shotgun (WGS) entry which is preliminary data.</text>
</comment>
<protein>
    <submittedName>
        <fullName evidence="1">Uncharacterized protein</fullName>
    </submittedName>
</protein>
<proteinExistence type="predicted"/>